<evidence type="ECO:0000313" key="3">
    <source>
        <dbReference type="Proteomes" id="UP001184150"/>
    </source>
</evidence>
<dbReference type="PANTHER" id="PTHR47197:SF3">
    <property type="entry name" value="DIHYDRO-HEME D1 DEHYDROGENASE"/>
    <property type="match status" value="1"/>
</dbReference>
<reference evidence="2 3" key="1">
    <citation type="submission" date="2023-07" db="EMBL/GenBank/DDBJ databases">
        <title>Sorghum-associated microbial communities from plants grown in Nebraska, USA.</title>
        <authorList>
            <person name="Schachtman D."/>
        </authorList>
    </citation>
    <scope>NUCLEOTIDE SEQUENCE [LARGE SCALE GENOMIC DNA]</scope>
    <source>
        <strain evidence="2 3">DS1027</strain>
    </source>
</reference>
<dbReference type="RefSeq" id="WP_309805851.1">
    <property type="nucleotide sequence ID" value="NZ_JAVDRD010000008.1"/>
</dbReference>
<dbReference type="EMBL" id="JAVDRD010000008">
    <property type="protein sequence ID" value="MDR6512199.1"/>
    <property type="molecule type" value="Genomic_DNA"/>
</dbReference>
<dbReference type="Proteomes" id="UP001184150">
    <property type="component" value="Unassembled WGS sequence"/>
</dbReference>
<comment type="caution">
    <text evidence="2">The sequence shown here is derived from an EMBL/GenBank/DDBJ whole genome shotgun (WGS) entry which is preliminary data.</text>
</comment>
<sequence>MKRFVAATLLALAPFTAPIAAHAAPKPKVIAVPGFADFLAVDGNTVWATNRGRVEQWSLTGMKATVPLAHPCGGMAIAAGALWVANCADRTVNRIDTATGKLVATIASGIANDKEGELNVVAGAGSIWVASDAKGVVSRIDPATNTVIATVPVDPGSWYMAAGEGAIWVVSAAQQSLQRIDPATNTVTARTPLGKAPGFLAAGEGSVWVQEQGDGTLARIDPKTGALLGRVKVGENLKWGDIDTGAGKVWLRTTDDQVFAVIDAQTMAIDARVGKPAGSGGLRFAPAGIWTSAHDAHTLTWWPGVAGYGK</sequence>
<proteinExistence type="predicted"/>
<feature type="chain" id="PRO_5046824904" evidence="1">
    <location>
        <begin position="24"/>
        <end position="310"/>
    </location>
</feature>
<dbReference type="InterPro" id="IPR011048">
    <property type="entry name" value="Haem_d1_sf"/>
</dbReference>
<dbReference type="InterPro" id="IPR015943">
    <property type="entry name" value="WD40/YVTN_repeat-like_dom_sf"/>
</dbReference>
<organism evidence="2 3">
    <name type="scientific">Novosphingobium capsulatum</name>
    <dbReference type="NCBI Taxonomy" id="13688"/>
    <lineage>
        <taxon>Bacteria</taxon>
        <taxon>Pseudomonadati</taxon>
        <taxon>Pseudomonadota</taxon>
        <taxon>Alphaproteobacteria</taxon>
        <taxon>Sphingomonadales</taxon>
        <taxon>Sphingomonadaceae</taxon>
        <taxon>Novosphingobium</taxon>
    </lineage>
</organism>
<feature type="signal peptide" evidence="1">
    <location>
        <begin position="1"/>
        <end position="23"/>
    </location>
</feature>
<accession>A0ABU1MPD6</accession>
<gene>
    <name evidence="2" type="ORF">J2792_003082</name>
</gene>
<dbReference type="SUPFAM" id="SSF51004">
    <property type="entry name" value="C-terminal (heme d1) domain of cytochrome cd1-nitrite reductase"/>
    <property type="match status" value="1"/>
</dbReference>
<evidence type="ECO:0000256" key="1">
    <source>
        <dbReference type="SAM" id="SignalP"/>
    </source>
</evidence>
<name>A0ABU1MPD6_9SPHN</name>
<evidence type="ECO:0000313" key="2">
    <source>
        <dbReference type="EMBL" id="MDR6512199.1"/>
    </source>
</evidence>
<dbReference type="GO" id="GO:0003677">
    <property type="term" value="F:DNA binding"/>
    <property type="evidence" value="ECO:0007669"/>
    <property type="project" value="UniProtKB-KW"/>
</dbReference>
<keyword evidence="2" id="KW-0238">DNA-binding</keyword>
<protein>
    <submittedName>
        <fullName evidence="2">DNA-binding beta-propeller fold protein YncE</fullName>
    </submittedName>
</protein>
<keyword evidence="3" id="KW-1185">Reference proteome</keyword>
<dbReference type="InterPro" id="IPR051200">
    <property type="entry name" value="Host-pathogen_enzymatic-act"/>
</dbReference>
<dbReference type="PANTHER" id="PTHR47197">
    <property type="entry name" value="PROTEIN NIRF"/>
    <property type="match status" value="1"/>
</dbReference>
<dbReference type="Gene3D" id="2.130.10.10">
    <property type="entry name" value="YVTN repeat-like/Quinoprotein amine dehydrogenase"/>
    <property type="match status" value="2"/>
</dbReference>
<keyword evidence="1" id="KW-0732">Signal</keyword>